<dbReference type="EMBL" id="BSRA01000003">
    <property type="protein sequence ID" value="GLV12894.1"/>
    <property type="molecule type" value="Genomic_DNA"/>
</dbReference>
<reference evidence="1" key="1">
    <citation type="submission" date="2023-02" db="EMBL/GenBank/DDBJ databases">
        <title>Proposal of a novel subspecies: Alicyclobacillus hesperidum subspecies aegle.</title>
        <authorList>
            <person name="Goto K."/>
            <person name="Fujii T."/>
            <person name="Yasui K."/>
            <person name="Mochida K."/>
            <person name="Kato-Tanaka Y."/>
            <person name="Morohoshi S."/>
            <person name="An S.Y."/>
            <person name="Kasai H."/>
            <person name="Yokota A."/>
        </authorList>
    </citation>
    <scope>NUCLEOTIDE SEQUENCE</scope>
    <source>
        <strain evidence="1">DSM 12766</strain>
    </source>
</reference>
<accession>A0AA37X6F5</accession>
<gene>
    <name evidence="1" type="ORF">Heshes_05780</name>
</gene>
<proteinExistence type="predicted"/>
<protein>
    <submittedName>
        <fullName evidence="1">Uncharacterized protein</fullName>
    </submittedName>
</protein>
<organism evidence="1 2">
    <name type="scientific">Alicyclobacillus hesperidum</name>
    <dbReference type="NCBI Taxonomy" id="89784"/>
    <lineage>
        <taxon>Bacteria</taxon>
        <taxon>Bacillati</taxon>
        <taxon>Bacillota</taxon>
        <taxon>Bacilli</taxon>
        <taxon>Bacillales</taxon>
        <taxon>Alicyclobacillaceae</taxon>
        <taxon>Alicyclobacillus</taxon>
    </lineage>
</organism>
<sequence>MIQHNHCSHENSRPHAPIELGGCFHSACRLLYAYRMLIDLFDAQVIAIEAQHDAVAFLNLAGQ</sequence>
<evidence type="ECO:0000313" key="1">
    <source>
        <dbReference type="EMBL" id="GLV12894.1"/>
    </source>
</evidence>
<name>A0AA37X6F5_9BACL</name>
<dbReference type="AlphaFoldDB" id="A0AA37X6F5"/>
<evidence type="ECO:0000313" key="2">
    <source>
        <dbReference type="Proteomes" id="UP001157137"/>
    </source>
</evidence>
<comment type="caution">
    <text evidence="1">The sequence shown here is derived from an EMBL/GenBank/DDBJ whole genome shotgun (WGS) entry which is preliminary data.</text>
</comment>
<dbReference type="Proteomes" id="UP001157137">
    <property type="component" value="Unassembled WGS sequence"/>
</dbReference>